<name>A0AAW0NAH4_9GOBI</name>
<organism evidence="2 3">
    <name type="scientific">Mugilogobius chulae</name>
    <name type="common">yellowstripe goby</name>
    <dbReference type="NCBI Taxonomy" id="88201"/>
    <lineage>
        <taxon>Eukaryota</taxon>
        <taxon>Metazoa</taxon>
        <taxon>Chordata</taxon>
        <taxon>Craniata</taxon>
        <taxon>Vertebrata</taxon>
        <taxon>Euteleostomi</taxon>
        <taxon>Actinopterygii</taxon>
        <taxon>Neopterygii</taxon>
        <taxon>Teleostei</taxon>
        <taxon>Neoteleostei</taxon>
        <taxon>Acanthomorphata</taxon>
        <taxon>Gobiaria</taxon>
        <taxon>Gobiiformes</taxon>
        <taxon>Gobioidei</taxon>
        <taxon>Gobiidae</taxon>
        <taxon>Gobionellinae</taxon>
        <taxon>Mugilogobius</taxon>
    </lineage>
</organism>
<sequence>MTEDLETETKAGVQMNWFSSEPCVNEEVPETSQTNEEPEEQWLKLDEQLPELTAECVESEDLSTLLQQEPTKEEAGADTGLDPDQLLQSESESYSEPDNDEEWEPPSSPIAQQEKEADEYHVKPAKTKVIQWKEKRNMSALFSNSSGDQVETEFWPIDGMDSDSDNDPFKENESENRSLRRSSQRTDLKRRMSQKQRPGP</sequence>
<evidence type="ECO:0000313" key="3">
    <source>
        <dbReference type="Proteomes" id="UP001460270"/>
    </source>
</evidence>
<feature type="compositionally biased region" description="Polar residues" evidence="1">
    <location>
        <begin position="140"/>
        <end position="149"/>
    </location>
</feature>
<feature type="region of interest" description="Disordered" evidence="1">
    <location>
        <begin position="1"/>
        <end position="200"/>
    </location>
</feature>
<feature type="compositionally biased region" description="Acidic residues" evidence="1">
    <location>
        <begin position="93"/>
        <end position="104"/>
    </location>
</feature>
<evidence type="ECO:0000313" key="2">
    <source>
        <dbReference type="EMBL" id="KAK7889177.1"/>
    </source>
</evidence>
<evidence type="ECO:0000256" key="1">
    <source>
        <dbReference type="SAM" id="MobiDB-lite"/>
    </source>
</evidence>
<feature type="compositionally biased region" description="Basic and acidic residues" evidence="1">
    <location>
        <begin position="113"/>
        <end position="122"/>
    </location>
</feature>
<protein>
    <submittedName>
        <fullName evidence="2">Uncharacterized protein</fullName>
    </submittedName>
</protein>
<keyword evidence="3" id="KW-1185">Reference proteome</keyword>
<dbReference type="AlphaFoldDB" id="A0AAW0NAH4"/>
<proteinExistence type="predicted"/>
<dbReference type="Proteomes" id="UP001460270">
    <property type="component" value="Unassembled WGS sequence"/>
</dbReference>
<dbReference type="EMBL" id="JBBPFD010000018">
    <property type="protein sequence ID" value="KAK7889177.1"/>
    <property type="molecule type" value="Genomic_DNA"/>
</dbReference>
<gene>
    <name evidence="2" type="ORF">WMY93_024737</name>
</gene>
<feature type="compositionally biased region" description="Basic and acidic residues" evidence="1">
    <location>
        <begin position="167"/>
        <end position="190"/>
    </location>
</feature>
<reference evidence="3" key="1">
    <citation type="submission" date="2024-04" db="EMBL/GenBank/DDBJ databases">
        <title>Salinicola lusitanus LLJ914,a marine bacterium isolated from the Okinawa Trough.</title>
        <authorList>
            <person name="Li J."/>
        </authorList>
    </citation>
    <scope>NUCLEOTIDE SEQUENCE [LARGE SCALE GENOMIC DNA]</scope>
</reference>
<comment type="caution">
    <text evidence="2">The sequence shown here is derived from an EMBL/GenBank/DDBJ whole genome shotgun (WGS) entry which is preliminary data.</text>
</comment>
<accession>A0AAW0NAH4</accession>